<dbReference type="InterPro" id="IPR036097">
    <property type="entry name" value="HisK_dim/P_sf"/>
</dbReference>
<dbReference type="NCBIfam" id="TIGR00229">
    <property type="entry name" value="sensory_box"/>
    <property type="match status" value="2"/>
</dbReference>
<dbReference type="GO" id="GO:0000155">
    <property type="term" value="F:phosphorelay sensor kinase activity"/>
    <property type="evidence" value="ECO:0007669"/>
    <property type="project" value="InterPro"/>
</dbReference>
<organism evidence="9 10">
    <name type="scientific">Methanobacterium spitsbergense</name>
    <dbReference type="NCBI Taxonomy" id="2874285"/>
    <lineage>
        <taxon>Archaea</taxon>
        <taxon>Methanobacteriati</taxon>
        <taxon>Methanobacteriota</taxon>
        <taxon>Methanomada group</taxon>
        <taxon>Methanobacteria</taxon>
        <taxon>Methanobacteriales</taxon>
        <taxon>Methanobacteriaceae</taxon>
        <taxon>Methanobacterium</taxon>
    </lineage>
</organism>
<dbReference type="Gene3D" id="1.20.120.1640">
    <property type="match status" value="1"/>
</dbReference>
<evidence type="ECO:0000256" key="4">
    <source>
        <dbReference type="ARBA" id="ARBA00022679"/>
    </source>
</evidence>
<feature type="domain" description="Histidine kinase" evidence="6">
    <location>
        <begin position="269"/>
        <end position="482"/>
    </location>
</feature>
<dbReference type="SMART" id="SM00086">
    <property type="entry name" value="PAC"/>
    <property type="match status" value="2"/>
</dbReference>
<dbReference type="Pfam" id="PF13426">
    <property type="entry name" value="PAS_9"/>
    <property type="match status" value="2"/>
</dbReference>
<feature type="domain" description="PAC" evidence="8">
    <location>
        <begin position="199"/>
        <end position="251"/>
    </location>
</feature>
<dbReference type="PANTHER" id="PTHR43304:SF1">
    <property type="entry name" value="PAC DOMAIN-CONTAINING PROTEIN"/>
    <property type="match status" value="1"/>
</dbReference>
<dbReference type="InterPro" id="IPR001610">
    <property type="entry name" value="PAC"/>
</dbReference>
<evidence type="ECO:0000313" key="9">
    <source>
        <dbReference type="EMBL" id="MBZ2165702.1"/>
    </source>
</evidence>
<evidence type="ECO:0000313" key="10">
    <source>
        <dbReference type="Proteomes" id="UP000825933"/>
    </source>
</evidence>
<dbReference type="SUPFAM" id="SSF55785">
    <property type="entry name" value="PYP-like sensor domain (PAS domain)"/>
    <property type="match status" value="2"/>
</dbReference>
<dbReference type="Gene3D" id="1.10.287.130">
    <property type="match status" value="1"/>
</dbReference>
<feature type="domain" description="PAC" evidence="8">
    <location>
        <begin position="75"/>
        <end position="127"/>
    </location>
</feature>
<dbReference type="SMART" id="SM00387">
    <property type="entry name" value="HATPase_c"/>
    <property type="match status" value="1"/>
</dbReference>
<dbReference type="InterPro" id="IPR005467">
    <property type="entry name" value="His_kinase_dom"/>
</dbReference>
<dbReference type="PROSITE" id="PS50112">
    <property type="entry name" value="PAS"/>
    <property type="match status" value="2"/>
</dbReference>
<dbReference type="FunFam" id="3.30.565.10:FF:000006">
    <property type="entry name" value="Sensor histidine kinase WalK"/>
    <property type="match status" value="1"/>
</dbReference>
<gene>
    <name evidence="9" type="ORF">K8N75_06575</name>
</gene>
<dbReference type="PRINTS" id="PR00344">
    <property type="entry name" value="BCTRLSENSOR"/>
</dbReference>
<evidence type="ECO:0000256" key="1">
    <source>
        <dbReference type="ARBA" id="ARBA00000085"/>
    </source>
</evidence>
<dbReference type="EMBL" id="JAIOUQ010000007">
    <property type="protein sequence ID" value="MBZ2165702.1"/>
    <property type="molecule type" value="Genomic_DNA"/>
</dbReference>
<comment type="caution">
    <text evidence="9">The sequence shown here is derived from an EMBL/GenBank/DDBJ whole genome shotgun (WGS) entry which is preliminary data.</text>
</comment>
<feature type="domain" description="PAS" evidence="7">
    <location>
        <begin position="133"/>
        <end position="183"/>
    </location>
</feature>
<dbReference type="InterPro" id="IPR035965">
    <property type="entry name" value="PAS-like_dom_sf"/>
</dbReference>
<dbReference type="InterPro" id="IPR004358">
    <property type="entry name" value="Sig_transdc_His_kin-like_C"/>
</dbReference>
<reference evidence="10" key="1">
    <citation type="journal article" date="2022" name="Microbiol. Resour. Announc.">
        <title>Draft Genome Sequence of a Methanogenic Archaeon from West Spitsbergen Permafrost.</title>
        <authorList>
            <person name="Trubitsyn V."/>
            <person name="Rivkina E."/>
            <person name="Shcherbakova V."/>
        </authorList>
    </citation>
    <scope>NUCLEOTIDE SEQUENCE [LARGE SCALE GENOMIC DNA]</scope>
    <source>
        <strain evidence="10">VT</strain>
    </source>
</reference>
<dbReference type="PANTHER" id="PTHR43304">
    <property type="entry name" value="PHYTOCHROME-LIKE PROTEIN CPH1"/>
    <property type="match status" value="1"/>
</dbReference>
<dbReference type="InterPro" id="IPR052162">
    <property type="entry name" value="Sensor_kinase/Photoreceptor"/>
</dbReference>
<accession>A0A8T5UNZ7</accession>
<dbReference type="InterPro" id="IPR036890">
    <property type="entry name" value="HATPase_C_sf"/>
</dbReference>
<feature type="domain" description="PAS" evidence="7">
    <location>
        <begin position="4"/>
        <end position="59"/>
    </location>
</feature>
<dbReference type="Pfam" id="PF00512">
    <property type="entry name" value="HisKA"/>
    <property type="match status" value="1"/>
</dbReference>
<dbReference type="Pfam" id="PF02518">
    <property type="entry name" value="HATPase_c"/>
    <property type="match status" value="1"/>
</dbReference>
<keyword evidence="3" id="KW-0597">Phosphoprotein</keyword>
<dbReference type="Proteomes" id="UP000825933">
    <property type="component" value="Unassembled WGS sequence"/>
</dbReference>
<dbReference type="CDD" id="cd00082">
    <property type="entry name" value="HisKA"/>
    <property type="match status" value="1"/>
</dbReference>
<evidence type="ECO:0000259" key="6">
    <source>
        <dbReference type="PROSITE" id="PS50109"/>
    </source>
</evidence>
<sequence>MKKSNVYNRSLIEASLDPLVTIGREGKITDVNEATEKVTGYLRQDLIGTDFSDYFTEPEKAKKGYLQVFRDGFVRDYPLEVHNKDGNIIPVLYNASVYRDESGEVIGVFAAARDISKLKKVQDELRFASLYNRSLIEASLDPLVTIGAEGNITDVNRATEKVTGYSRDELIGTDFLDYFTEPKKAREGYQKVFKEGSVRDYALEIKHKNGHITPVLYNASVYRDDSNRVIGVFASARDITELKEAEKILKLKLDELTRSNAELEQFAYVSSHDLQEPLRMIASYLQLLERKYKGNLDSKADKYIRFSVDGATRMQKLIDDLLEFSRVTTHAQEFKPTDLESIFAQVQSNLEISIKENNALISHDPLPTIMADKTQITQVFQNLISNALKFRSESQSEIKISVEKRKNDWLFGIKDNGIGIDPKHSDRIFDVFKRLHKKKDYPGTGIGLSICKKIIERHGGGIWVESELGKGSTFYFTLANLDN</sequence>
<dbReference type="Gene3D" id="3.30.565.10">
    <property type="entry name" value="Histidine kinase-like ATPase, C-terminal domain"/>
    <property type="match status" value="1"/>
</dbReference>
<dbReference type="SUPFAM" id="SSF55874">
    <property type="entry name" value="ATPase domain of HSP90 chaperone/DNA topoisomerase II/histidine kinase"/>
    <property type="match status" value="1"/>
</dbReference>
<name>A0A8T5UNZ7_9EURY</name>
<dbReference type="PROSITE" id="PS50109">
    <property type="entry name" value="HIS_KIN"/>
    <property type="match status" value="1"/>
</dbReference>
<dbReference type="PROSITE" id="PS50113">
    <property type="entry name" value="PAC"/>
    <property type="match status" value="2"/>
</dbReference>
<proteinExistence type="predicted"/>
<dbReference type="InterPro" id="IPR003594">
    <property type="entry name" value="HATPase_dom"/>
</dbReference>
<evidence type="ECO:0000256" key="3">
    <source>
        <dbReference type="ARBA" id="ARBA00022553"/>
    </source>
</evidence>
<dbReference type="RefSeq" id="WP_223791295.1">
    <property type="nucleotide sequence ID" value="NZ_JAIOUQ010000007.1"/>
</dbReference>
<evidence type="ECO:0000259" key="8">
    <source>
        <dbReference type="PROSITE" id="PS50113"/>
    </source>
</evidence>
<protein>
    <recommendedName>
        <fullName evidence="2">histidine kinase</fullName>
        <ecNumber evidence="2">2.7.13.3</ecNumber>
    </recommendedName>
</protein>
<keyword evidence="10" id="KW-1185">Reference proteome</keyword>
<dbReference type="CDD" id="cd00130">
    <property type="entry name" value="PAS"/>
    <property type="match status" value="2"/>
</dbReference>
<dbReference type="AlphaFoldDB" id="A0A8T5UNZ7"/>
<evidence type="ECO:0000256" key="5">
    <source>
        <dbReference type="ARBA" id="ARBA00022777"/>
    </source>
</evidence>
<keyword evidence="4" id="KW-0808">Transferase</keyword>
<dbReference type="Gene3D" id="3.30.450.20">
    <property type="entry name" value="PAS domain"/>
    <property type="match status" value="1"/>
</dbReference>
<keyword evidence="5" id="KW-0418">Kinase</keyword>
<dbReference type="InterPro" id="IPR000700">
    <property type="entry name" value="PAS-assoc_C"/>
</dbReference>
<evidence type="ECO:0000259" key="7">
    <source>
        <dbReference type="PROSITE" id="PS50112"/>
    </source>
</evidence>
<dbReference type="InterPro" id="IPR003661">
    <property type="entry name" value="HisK_dim/P_dom"/>
</dbReference>
<dbReference type="SMART" id="SM00388">
    <property type="entry name" value="HisKA"/>
    <property type="match status" value="1"/>
</dbReference>
<evidence type="ECO:0000256" key="2">
    <source>
        <dbReference type="ARBA" id="ARBA00012438"/>
    </source>
</evidence>
<dbReference type="InterPro" id="IPR000014">
    <property type="entry name" value="PAS"/>
</dbReference>
<dbReference type="SUPFAM" id="SSF47384">
    <property type="entry name" value="Homodimeric domain of signal transducing histidine kinase"/>
    <property type="match status" value="1"/>
</dbReference>
<dbReference type="SMART" id="SM00091">
    <property type="entry name" value="PAS"/>
    <property type="match status" value="2"/>
</dbReference>
<dbReference type="EC" id="2.7.13.3" evidence="2"/>
<comment type="catalytic activity">
    <reaction evidence="1">
        <text>ATP + protein L-histidine = ADP + protein N-phospho-L-histidine.</text>
        <dbReference type="EC" id="2.7.13.3"/>
    </reaction>
</comment>